<comment type="similarity">
    <text evidence="3">Belongs to the glycosyl hydrolase 5 (cellulase A) family.</text>
</comment>
<dbReference type="Gene3D" id="3.20.20.80">
    <property type="entry name" value="Glycosidases"/>
    <property type="match status" value="1"/>
</dbReference>
<name>A0ABT7MJP8_9PSEU</name>
<comment type="caution">
    <text evidence="6">The sequence shown here is derived from an EMBL/GenBank/DDBJ whole genome shotgun (WGS) entry which is preliminary data.</text>
</comment>
<keyword evidence="4" id="KW-0732">Signal</keyword>
<evidence type="ECO:0000256" key="2">
    <source>
        <dbReference type="ARBA" id="ARBA00023295"/>
    </source>
</evidence>
<dbReference type="InterPro" id="IPR017853">
    <property type="entry name" value="GH"/>
</dbReference>
<sequence length="349" mass="36988">MRRLPLLIAAVVAIVLASLVHGTPAPTPATAAPAGRAGFSPGGSFLFADAATQASDVQTMKAAGARWIRLDIDWSAIETSRGSYSWTRTDQAVRAAVTGGLQVIGLVGYTPAWARPSGTSNRRPPSNPADMAAFASVVAKRYGPYLDVWEVWNEPNLASAWNPSPDPYAYIKLLKPVSASLRAADPGATVLTGGISSDGDDGAPGHYATAAWIYALYQGGAQSAFDGISFHPYSFPTMPSKTGSTGFAAVPTLRNYMVGRGDSAKGIWITEFGSPTLPAPGVVTNEQQAAILADAFRLVAQWPYVRTFLVYNLRDGLPTSSREQHFGLRTLTDQPKPAWTTFTGNAPNL</sequence>
<keyword evidence="1 3" id="KW-0378">Hydrolase</keyword>
<reference evidence="6 7" key="1">
    <citation type="submission" date="2023-06" db="EMBL/GenBank/DDBJ databases">
        <title>Actinomycetospora Odt1-22.</title>
        <authorList>
            <person name="Supong K."/>
        </authorList>
    </citation>
    <scope>NUCLEOTIDE SEQUENCE [LARGE SCALE GENOMIC DNA]</scope>
    <source>
        <strain evidence="6 7">Odt1-22</strain>
    </source>
</reference>
<dbReference type="InterPro" id="IPR001547">
    <property type="entry name" value="Glyco_hydro_5"/>
</dbReference>
<dbReference type="Proteomes" id="UP001231924">
    <property type="component" value="Unassembled WGS sequence"/>
</dbReference>
<dbReference type="PANTHER" id="PTHR12631">
    <property type="entry name" value="ALPHA-L-IDURONIDASE"/>
    <property type="match status" value="1"/>
</dbReference>
<evidence type="ECO:0000256" key="3">
    <source>
        <dbReference type="RuleBase" id="RU361153"/>
    </source>
</evidence>
<evidence type="ECO:0000313" key="7">
    <source>
        <dbReference type="Proteomes" id="UP001231924"/>
    </source>
</evidence>
<dbReference type="Pfam" id="PF00150">
    <property type="entry name" value="Cellulase"/>
    <property type="match status" value="1"/>
</dbReference>
<dbReference type="RefSeq" id="WP_286056179.1">
    <property type="nucleotide sequence ID" value="NZ_JASVWF010000007.1"/>
</dbReference>
<organism evidence="6 7">
    <name type="scientific">Actinomycetospora termitidis</name>
    <dbReference type="NCBI Taxonomy" id="3053470"/>
    <lineage>
        <taxon>Bacteria</taxon>
        <taxon>Bacillati</taxon>
        <taxon>Actinomycetota</taxon>
        <taxon>Actinomycetes</taxon>
        <taxon>Pseudonocardiales</taxon>
        <taxon>Pseudonocardiaceae</taxon>
        <taxon>Actinomycetospora</taxon>
    </lineage>
</organism>
<feature type="signal peptide" evidence="4">
    <location>
        <begin position="1"/>
        <end position="22"/>
    </location>
</feature>
<protein>
    <submittedName>
        <fullName evidence="6">Cellulase family glycosylhydrolase</fullName>
    </submittedName>
</protein>
<evidence type="ECO:0000256" key="1">
    <source>
        <dbReference type="ARBA" id="ARBA00022801"/>
    </source>
</evidence>
<feature type="domain" description="Glycoside hydrolase family 5" evidence="5">
    <location>
        <begin position="48"/>
        <end position="207"/>
    </location>
</feature>
<evidence type="ECO:0000313" key="6">
    <source>
        <dbReference type="EMBL" id="MDL5159583.1"/>
    </source>
</evidence>
<proteinExistence type="inferred from homology"/>
<feature type="chain" id="PRO_5047177705" evidence="4">
    <location>
        <begin position="23"/>
        <end position="349"/>
    </location>
</feature>
<evidence type="ECO:0000259" key="5">
    <source>
        <dbReference type="Pfam" id="PF00150"/>
    </source>
</evidence>
<dbReference type="EMBL" id="JASVWF010000007">
    <property type="protein sequence ID" value="MDL5159583.1"/>
    <property type="molecule type" value="Genomic_DNA"/>
</dbReference>
<dbReference type="InterPro" id="IPR051923">
    <property type="entry name" value="Glycosyl_Hydrolase_39"/>
</dbReference>
<dbReference type="PANTHER" id="PTHR12631:SF10">
    <property type="entry name" value="BETA-XYLOSIDASE-LIKE PROTEIN-RELATED"/>
    <property type="match status" value="1"/>
</dbReference>
<accession>A0ABT7MJP8</accession>
<gene>
    <name evidence="6" type="ORF">QRT03_26690</name>
</gene>
<evidence type="ECO:0000256" key="4">
    <source>
        <dbReference type="SAM" id="SignalP"/>
    </source>
</evidence>
<dbReference type="SUPFAM" id="SSF51445">
    <property type="entry name" value="(Trans)glycosidases"/>
    <property type="match status" value="1"/>
</dbReference>
<keyword evidence="7" id="KW-1185">Reference proteome</keyword>
<keyword evidence="2 3" id="KW-0326">Glycosidase</keyword>